<evidence type="ECO:0000256" key="1">
    <source>
        <dbReference type="SAM" id="MobiDB-lite"/>
    </source>
</evidence>
<evidence type="ECO:0000313" key="2">
    <source>
        <dbReference type="EMBL" id="MCD2195813.1"/>
    </source>
</evidence>
<evidence type="ECO:0000313" key="3">
    <source>
        <dbReference type="Proteomes" id="UP001199469"/>
    </source>
</evidence>
<organism evidence="2 3">
    <name type="scientific">Actinomycetospora endophytica</name>
    <dbReference type="NCBI Taxonomy" id="2291215"/>
    <lineage>
        <taxon>Bacteria</taxon>
        <taxon>Bacillati</taxon>
        <taxon>Actinomycetota</taxon>
        <taxon>Actinomycetes</taxon>
        <taxon>Pseudonocardiales</taxon>
        <taxon>Pseudonocardiaceae</taxon>
        <taxon>Actinomycetospora</taxon>
    </lineage>
</organism>
<comment type="caution">
    <text evidence="2">The sequence shown here is derived from an EMBL/GenBank/DDBJ whole genome shotgun (WGS) entry which is preliminary data.</text>
</comment>
<gene>
    <name evidence="2" type="ORF">LQ327_20790</name>
</gene>
<reference evidence="2 3" key="1">
    <citation type="submission" date="2021-11" db="EMBL/GenBank/DDBJ databases">
        <title>Draft genome sequence of Actinomycetospora sp. SF1 isolated from the rhizosphere soil.</title>
        <authorList>
            <person name="Duangmal K."/>
            <person name="Chantavorakit T."/>
        </authorList>
    </citation>
    <scope>NUCLEOTIDE SEQUENCE [LARGE SCALE GENOMIC DNA]</scope>
    <source>
        <strain evidence="2 3">TBRC 5722</strain>
    </source>
</reference>
<keyword evidence="3" id="KW-1185">Reference proteome</keyword>
<dbReference type="EMBL" id="JAJNDB010000004">
    <property type="protein sequence ID" value="MCD2195813.1"/>
    <property type="molecule type" value="Genomic_DNA"/>
</dbReference>
<proteinExistence type="predicted"/>
<dbReference type="Proteomes" id="UP001199469">
    <property type="component" value="Unassembled WGS sequence"/>
</dbReference>
<sequence length="174" mass="17709">MKPETAARVAESWYRIAGEVGDPGGCRELDPVALADGERLRVDVVGMPDLAAALAELAAPAWDVRAVDTDRAVSARADAVVVHAPRASRVTTIRAAAVRARLVATFRGPAPGPAREVALRAGVDACVQGSSAAVVATYLGHLCGRPVERDAPDGIGEPASPAAASPSSSATVAR</sequence>
<protein>
    <submittedName>
        <fullName evidence="2">Uncharacterized protein</fullName>
    </submittedName>
</protein>
<name>A0ABS8PC60_9PSEU</name>
<accession>A0ABS8PC60</accession>
<feature type="region of interest" description="Disordered" evidence="1">
    <location>
        <begin position="150"/>
        <end position="174"/>
    </location>
</feature>
<feature type="compositionally biased region" description="Low complexity" evidence="1">
    <location>
        <begin position="158"/>
        <end position="174"/>
    </location>
</feature>
<dbReference type="RefSeq" id="WP_230737275.1">
    <property type="nucleotide sequence ID" value="NZ_JAJNDB010000004.1"/>
</dbReference>